<dbReference type="EMBL" id="MU859236">
    <property type="protein sequence ID" value="KAK3948951.1"/>
    <property type="molecule type" value="Genomic_DNA"/>
</dbReference>
<evidence type="ECO:0000313" key="3">
    <source>
        <dbReference type="Proteomes" id="UP001303222"/>
    </source>
</evidence>
<feature type="compositionally biased region" description="Basic and acidic residues" evidence="1">
    <location>
        <begin position="548"/>
        <end position="565"/>
    </location>
</feature>
<feature type="region of interest" description="Disordered" evidence="1">
    <location>
        <begin position="607"/>
        <end position="676"/>
    </location>
</feature>
<evidence type="ECO:0000313" key="2">
    <source>
        <dbReference type="EMBL" id="KAK3948951.1"/>
    </source>
</evidence>
<feature type="compositionally biased region" description="Basic and acidic residues" evidence="1">
    <location>
        <begin position="631"/>
        <end position="646"/>
    </location>
</feature>
<keyword evidence="3" id="KW-1185">Reference proteome</keyword>
<comment type="caution">
    <text evidence="2">The sequence shown here is derived from an EMBL/GenBank/DDBJ whole genome shotgun (WGS) entry which is preliminary data.</text>
</comment>
<gene>
    <name evidence="2" type="ORF">QBC32DRAFT_400587</name>
</gene>
<dbReference type="Proteomes" id="UP001303222">
    <property type="component" value="Unassembled WGS sequence"/>
</dbReference>
<feature type="region of interest" description="Disordered" evidence="1">
    <location>
        <begin position="490"/>
        <end position="585"/>
    </location>
</feature>
<accession>A0AAN6SDG5</accession>
<sequence length="733" mass="80398">MAKMLGCCAHQHWRFISNGNGQTILPSLFFLLYEITTVVDVAHRPADSAALLTVDPETTPYGARGANTVTSSGSVVDLRRGLDKHHPDIHIPSRSAKPGPANPPRSSGLPSIERSRPLNFRVIQTTKTRDTHTNQTNNTTARGGRRGHQSHDPQLDNNMAPISIPTTARLPSSLRVDPSNPAVFKILNRLSRASLLTLSLDWLDERNLALAAPYLRPPSSSEYDAEDEYADDFNPPARSLDALQELYTSLQSRKGSKREVIDRIIEGDWRHGLTLYQLAMADIQYLYDHPTSQKWAAYRIMPLKPLSTNDEEEEQQQQPEIDKESLVIPRFHPSTFLKNLQAQVPPDVKAHYNFDRHRTLPLSILRIFILDSPYNTSLGLQSGSSKTGHRKAATTTFDTSRTVYIAFPDASPYIYISKPQLLSGSAPPTGSGPGSSTAKATGINTTAGEAKSLQHLLLVGIPAALSRPRQRFCLQPTSLATRNLNELLDRRGGANTRQGAAGGGWSIYADEMRDKGKDRRKRGNRETPLDTVLPSPPLSEEEEEEGDKEEHGVGKGKEEGNKRVEPPLSPGTKKEQRERKRRKLVANARFADTGLVGDGKGVERVDIVLEDEFPSPSSTQPSSSTSSSSSSRDRDRDRDRERETPGDRGSGSSSSTSATAAAAAAGKQEGEEQWRPTVKLTFHGSHVFAGIRQLVEAGIIDGERMPGWLTGEEGVTVGKVREGRIRGHKGSGL</sequence>
<reference evidence="2" key="1">
    <citation type="journal article" date="2023" name="Mol. Phylogenet. Evol.">
        <title>Genome-scale phylogeny and comparative genomics of the fungal order Sordariales.</title>
        <authorList>
            <person name="Hensen N."/>
            <person name="Bonometti L."/>
            <person name="Westerberg I."/>
            <person name="Brannstrom I.O."/>
            <person name="Guillou S."/>
            <person name="Cros-Aarteil S."/>
            <person name="Calhoun S."/>
            <person name="Haridas S."/>
            <person name="Kuo A."/>
            <person name="Mondo S."/>
            <person name="Pangilinan J."/>
            <person name="Riley R."/>
            <person name="LaButti K."/>
            <person name="Andreopoulos B."/>
            <person name="Lipzen A."/>
            <person name="Chen C."/>
            <person name="Yan M."/>
            <person name="Daum C."/>
            <person name="Ng V."/>
            <person name="Clum A."/>
            <person name="Steindorff A."/>
            <person name="Ohm R.A."/>
            <person name="Martin F."/>
            <person name="Silar P."/>
            <person name="Natvig D.O."/>
            <person name="Lalanne C."/>
            <person name="Gautier V."/>
            <person name="Ament-Velasquez S.L."/>
            <person name="Kruys A."/>
            <person name="Hutchinson M.I."/>
            <person name="Powell A.J."/>
            <person name="Barry K."/>
            <person name="Miller A.N."/>
            <person name="Grigoriev I.V."/>
            <person name="Debuchy R."/>
            <person name="Gladieux P."/>
            <person name="Hiltunen Thoren M."/>
            <person name="Johannesson H."/>
        </authorList>
    </citation>
    <scope>NUCLEOTIDE SEQUENCE</scope>
    <source>
        <strain evidence="2">CBS 626.80</strain>
    </source>
</reference>
<protein>
    <submittedName>
        <fullName evidence="2">Kinetochore protein CHL4 like-domain-containing protein</fullName>
    </submittedName>
</protein>
<dbReference type="AlphaFoldDB" id="A0AAN6SDG5"/>
<feature type="compositionally biased region" description="Low complexity" evidence="1">
    <location>
        <begin position="614"/>
        <end position="630"/>
    </location>
</feature>
<dbReference type="GO" id="GO:0007059">
    <property type="term" value="P:chromosome segregation"/>
    <property type="evidence" value="ECO:0007669"/>
    <property type="project" value="InterPro"/>
</dbReference>
<reference evidence="2" key="2">
    <citation type="submission" date="2023-06" db="EMBL/GenBank/DDBJ databases">
        <authorList>
            <consortium name="Lawrence Berkeley National Laboratory"/>
            <person name="Mondo S.J."/>
            <person name="Hensen N."/>
            <person name="Bonometti L."/>
            <person name="Westerberg I."/>
            <person name="Brannstrom I.O."/>
            <person name="Guillou S."/>
            <person name="Cros-Aarteil S."/>
            <person name="Calhoun S."/>
            <person name="Haridas S."/>
            <person name="Kuo A."/>
            <person name="Pangilinan J."/>
            <person name="Riley R."/>
            <person name="Labutti K."/>
            <person name="Andreopoulos B."/>
            <person name="Lipzen A."/>
            <person name="Chen C."/>
            <person name="Yanf M."/>
            <person name="Daum C."/>
            <person name="Ng V."/>
            <person name="Clum A."/>
            <person name="Steindorff A."/>
            <person name="Ohm R."/>
            <person name="Martin F."/>
            <person name="Silar P."/>
            <person name="Natvig D."/>
            <person name="Lalanne C."/>
            <person name="Gautier V."/>
            <person name="Ament-Velasquez S.L."/>
            <person name="Kruys A."/>
            <person name="Hutchinson M.I."/>
            <person name="Powell A.J."/>
            <person name="Barry K."/>
            <person name="Miller A.N."/>
            <person name="Grigoriev I.V."/>
            <person name="Debuchy R."/>
            <person name="Gladieux P."/>
            <person name="Thoren M.H."/>
            <person name="Johannesson H."/>
        </authorList>
    </citation>
    <scope>NUCLEOTIDE SEQUENCE</scope>
    <source>
        <strain evidence="2">CBS 626.80</strain>
    </source>
</reference>
<feature type="region of interest" description="Disordered" evidence="1">
    <location>
        <begin position="84"/>
        <end position="164"/>
    </location>
</feature>
<organism evidence="2 3">
    <name type="scientific">Pseudoneurospora amorphoporcata</name>
    <dbReference type="NCBI Taxonomy" id="241081"/>
    <lineage>
        <taxon>Eukaryota</taxon>
        <taxon>Fungi</taxon>
        <taxon>Dikarya</taxon>
        <taxon>Ascomycota</taxon>
        <taxon>Pezizomycotina</taxon>
        <taxon>Sordariomycetes</taxon>
        <taxon>Sordariomycetidae</taxon>
        <taxon>Sordariales</taxon>
        <taxon>Sordariaceae</taxon>
        <taxon>Pseudoneurospora</taxon>
    </lineage>
</organism>
<proteinExistence type="predicted"/>
<feature type="compositionally biased region" description="Low complexity" evidence="1">
    <location>
        <begin position="650"/>
        <end position="666"/>
    </location>
</feature>
<dbReference type="InterPro" id="IPR007902">
    <property type="entry name" value="Chl4/mis15/CENP-N"/>
</dbReference>
<evidence type="ECO:0000256" key="1">
    <source>
        <dbReference type="SAM" id="MobiDB-lite"/>
    </source>
</evidence>
<dbReference type="Gene3D" id="3.10.20.720">
    <property type="match status" value="1"/>
</dbReference>
<name>A0AAN6SDG5_9PEZI</name>
<dbReference type="Pfam" id="PF05238">
    <property type="entry name" value="CENP-N"/>
    <property type="match status" value="1"/>
</dbReference>
<dbReference type="GO" id="GO:0034080">
    <property type="term" value="P:CENP-A containing chromatin assembly"/>
    <property type="evidence" value="ECO:0007669"/>
    <property type="project" value="InterPro"/>
</dbReference>